<evidence type="ECO:0000259" key="11">
    <source>
        <dbReference type="Pfam" id="PF00482"/>
    </source>
</evidence>
<name>A0A0N1J096_9BACI</name>
<organism evidence="12 13">
    <name type="scientific">Lysinibacillus macroides</name>
    <dbReference type="NCBI Taxonomy" id="33935"/>
    <lineage>
        <taxon>Bacteria</taxon>
        <taxon>Bacillati</taxon>
        <taxon>Bacillota</taxon>
        <taxon>Bacilli</taxon>
        <taxon>Bacillales</taxon>
        <taxon>Bacillaceae</taxon>
        <taxon>Lysinibacillus</taxon>
    </lineage>
</organism>
<evidence type="ECO:0000256" key="10">
    <source>
        <dbReference type="SAM" id="Phobius"/>
    </source>
</evidence>
<sequence>MTVFRYSGRTKTGAPQKGIIEAPNKNVAMEKLRAQGINARELQESNSILHKEIAIGVKVKHQDFVIYCRQYATLIRAGVSVVEATHILGEQTRSKPLKRALMQVEEDIRNGLAFSDAAAKHPKVFPLLFVNMMRAGEATGSIDDTLDRLASTLEKQYNIKKKIQSAMTYPALLSLLTVVVGIFLMVFIVPTFMDAFREMNLELPLITVIIVGISDWLIQFWLLVLLALVVAVIGFRFFYNNNKEFHYAMSLFLLRMPIFGQLLQKDVIARMTRTLATLFSGSVPILQALTIVEKIGENPVIGKVVLEARDNLEKGGTLSEPLEKSWLFPPLVTQMTSIGERTGALDYMLEKIADFYEEEVNRAVDTIKSLIEPLMIVVLALVVGVIVAAIFLPMFQLYENM</sequence>
<evidence type="ECO:0000256" key="9">
    <source>
        <dbReference type="RuleBase" id="RU003923"/>
    </source>
</evidence>
<dbReference type="PATRIC" id="fig|33935.3.peg.554"/>
<keyword evidence="7 10" id="KW-1133">Transmembrane helix</keyword>
<comment type="caution">
    <text evidence="12">The sequence shown here is derived from an EMBL/GenBank/DDBJ whole genome shotgun (WGS) entry which is preliminary data.</text>
</comment>
<feature type="transmembrane region" description="Helical" evidence="10">
    <location>
        <begin position="169"/>
        <end position="189"/>
    </location>
</feature>
<comment type="subcellular location">
    <subcellularLocation>
        <location evidence="1">Cell inner membrane</location>
        <topology evidence="1">Multi-pass membrane protein</topology>
    </subcellularLocation>
    <subcellularLocation>
        <location evidence="9">Cell membrane</location>
        <topology evidence="9">Multi-pass membrane protein</topology>
    </subcellularLocation>
</comment>
<dbReference type="FunFam" id="1.20.81.30:FF:000001">
    <property type="entry name" value="Type II secretion system protein F"/>
    <property type="match status" value="2"/>
</dbReference>
<dbReference type="InterPro" id="IPR003004">
    <property type="entry name" value="GspF/PilC"/>
</dbReference>
<dbReference type="GO" id="GO:0005886">
    <property type="term" value="C:plasma membrane"/>
    <property type="evidence" value="ECO:0007669"/>
    <property type="project" value="UniProtKB-SubCell"/>
</dbReference>
<evidence type="ECO:0000313" key="12">
    <source>
        <dbReference type="EMBL" id="KOY82811.1"/>
    </source>
</evidence>
<dbReference type="GO" id="GO:0009306">
    <property type="term" value="P:protein secretion"/>
    <property type="evidence" value="ECO:0007669"/>
    <property type="project" value="InterPro"/>
</dbReference>
<evidence type="ECO:0000256" key="2">
    <source>
        <dbReference type="ARBA" id="ARBA00005745"/>
    </source>
</evidence>
<dbReference type="EMBL" id="LGCI01000005">
    <property type="protein sequence ID" value="KOY82811.1"/>
    <property type="molecule type" value="Genomic_DNA"/>
</dbReference>
<proteinExistence type="inferred from homology"/>
<keyword evidence="5" id="KW-0997">Cell inner membrane</keyword>
<dbReference type="OrthoDB" id="9805682at2"/>
<evidence type="ECO:0000256" key="1">
    <source>
        <dbReference type="ARBA" id="ARBA00004429"/>
    </source>
</evidence>
<dbReference type="PANTHER" id="PTHR30012:SF0">
    <property type="entry name" value="TYPE II SECRETION SYSTEM PROTEIN F-RELATED"/>
    <property type="match status" value="1"/>
</dbReference>
<dbReference type="PROSITE" id="PS00874">
    <property type="entry name" value="T2SP_F"/>
    <property type="match status" value="1"/>
</dbReference>
<comment type="similarity">
    <text evidence="2 9">Belongs to the GSP F family.</text>
</comment>
<dbReference type="InterPro" id="IPR042094">
    <property type="entry name" value="T2SS_GspF_sf"/>
</dbReference>
<feature type="domain" description="Type II secretion system protein GspF" evidence="11">
    <location>
        <begin position="67"/>
        <end position="190"/>
    </location>
</feature>
<keyword evidence="8 10" id="KW-0472">Membrane</keyword>
<dbReference type="STRING" id="33935.ADM90_05670"/>
<accession>A0A0N1J096</accession>
<dbReference type="PRINTS" id="PR00812">
    <property type="entry name" value="BCTERIALGSPF"/>
</dbReference>
<feature type="transmembrane region" description="Helical" evidence="10">
    <location>
        <begin position="220"/>
        <end position="239"/>
    </location>
</feature>
<keyword evidence="6 9" id="KW-0812">Transmembrane</keyword>
<dbReference type="InterPro" id="IPR018076">
    <property type="entry name" value="T2SS_GspF_dom"/>
</dbReference>
<evidence type="ECO:0000313" key="13">
    <source>
        <dbReference type="Proteomes" id="UP000037977"/>
    </source>
</evidence>
<reference evidence="12 13" key="1">
    <citation type="submission" date="2015-07" db="EMBL/GenBank/DDBJ databases">
        <title>Genome sequencing project for genomic taxonomy and phylogenomics of Bacillus-like bacteria.</title>
        <authorList>
            <person name="Liu B."/>
            <person name="Wang J."/>
            <person name="Zhu Y."/>
            <person name="Liu G."/>
            <person name="Chen Q."/>
            <person name="Chen Z."/>
            <person name="Che J."/>
            <person name="Ge C."/>
            <person name="Shi H."/>
            <person name="Pan Z."/>
            <person name="Liu X."/>
        </authorList>
    </citation>
    <scope>NUCLEOTIDE SEQUENCE [LARGE SCALE GENOMIC DNA]</scope>
    <source>
        <strain evidence="12 13">DSM 54</strain>
    </source>
</reference>
<evidence type="ECO:0000256" key="4">
    <source>
        <dbReference type="ARBA" id="ARBA00022475"/>
    </source>
</evidence>
<dbReference type="Pfam" id="PF00482">
    <property type="entry name" value="T2SSF"/>
    <property type="match status" value="2"/>
</dbReference>
<feature type="transmembrane region" description="Helical" evidence="10">
    <location>
        <begin position="374"/>
        <end position="395"/>
    </location>
</feature>
<dbReference type="AlphaFoldDB" id="A0A0N1J096"/>
<dbReference type="Proteomes" id="UP000037977">
    <property type="component" value="Unassembled WGS sequence"/>
</dbReference>
<dbReference type="Gene3D" id="1.20.81.30">
    <property type="entry name" value="Type II secretion system (T2SS), domain F"/>
    <property type="match status" value="2"/>
</dbReference>
<evidence type="ECO:0000256" key="6">
    <source>
        <dbReference type="ARBA" id="ARBA00022692"/>
    </source>
</evidence>
<dbReference type="PANTHER" id="PTHR30012">
    <property type="entry name" value="GENERAL SECRETION PATHWAY PROTEIN"/>
    <property type="match status" value="1"/>
</dbReference>
<gene>
    <name evidence="12" type="ORF">ADM90_05670</name>
</gene>
<keyword evidence="4" id="KW-1003">Cell membrane</keyword>
<protein>
    <submittedName>
        <fullName evidence="12">Type II secretion system protein F</fullName>
    </submittedName>
</protein>
<feature type="domain" description="Type II secretion system protein GspF" evidence="11">
    <location>
        <begin position="272"/>
        <end position="393"/>
    </location>
</feature>
<evidence type="ECO:0000256" key="8">
    <source>
        <dbReference type="ARBA" id="ARBA00023136"/>
    </source>
</evidence>
<keyword evidence="13" id="KW-1185">Reference proteome</keyword>
<keyword evidence="3 9" id="KW-0813">Transport</keyword>
<evidence type="ECO:0000256" key="5">
    <source>
        <dbReference type="ARBA" id="ARBA00022519"/>
    </source>
</evidence>
<evidence type="ECO:0000256" key="7">
    <source>
        <dbReference type="ARBA" id="ARBA00022989"/>
    </source>
</evidence>
<dbReference type="InterPro" id="IPR001992">
    <property type="entry name" value="T2SS_GspF/T4SS_PilC_CS"/>
</dbReference>
<dbReference type="RefSeq" id="WP_053994050.1">
    <property type="nucleotide sequence ID" value="NZ_CP065643.1"/>
</dbReference>
<evidence type="ECO:0000256" key="3">
    <source>
        <dbReference type="ARBA" id="ARBA00022448"/>
    </source>
</evidence>